<organism evidence="1 2">
    <name type="scientific">Brassica carinata</name>
    <name type="common">Ethiopian mustard</name>
    <name type="synonym">Abyssinian cabbage</name>
    <dbReference type="NCBI Taxonomy" id="52824"/>
    <lineage>
        <taxon>Eukaryota</taxon>
        <taxon>Viridiplantae</taxon>
        <taxon>Streptophyta</taxon>
        <taxon>Embryophyta</taxon>
        <taxon>Tracheophyta</taxon>
        <taxon>Spermatophyta</taxon>
        <taxon>Magnoliopsida</taxon>
        <taxon>eudicotyledons</taxon>
        <taxon>Gunneridae</taxon>
        <taxon>Pentapetalae</taxon>
        <taxon>rosids</taxon>
        <taxon>malvids</taxon>
        <taxon>Brassicales</taxon>
        <taxon>Brassicaceae</taxon>
        <taxon>Brassiceae</taxon>
        <taxon>Brassica</taxon>
    </lineage>
</organism>
<dbReference type="Proteomes" id="UP000886595">
    <property type="component" value="Unassembled WGS sequence"/>
</dbReference>
<gene>
    <name evidence="1" type="ORF">Bca52824_022223</name>
</gene>
<evidence type="ECO:0000313" key="1">
    <source>
        <dbReference type="EMBL" id="KAG2310666.1"/>
    </source>
</evidence>
<proteinExistence type="predicted"/>
<protein>
    <submittedName>
        <fullName evidence="1">Uncharacterized protein</fullName>
    </submittedName>
</protein>
<sequence length="73" mass="8626">MCWGCFPAVPEQYPSPWRTRYARRHPSGLPVQPREDNKLILHAVWEFRIINGEWSFYLYNGTQSLNNGTKRST</sequence>
<dbReference type="AlphaFoldDB" id="A0A8X7VG63"/>
<comment type="caution">
    <text evidence="1">The sequence shown here is derived from an EMBL/GenBank/DDBJ whole genome shotgun (WGS) entry which is preliminary data.</text>
</comment>
<keyword evidence="2" id="KW-1185">Reference proteome</keyword>
<dbReference type="EMBL" id="JAAMPC010000005">
    <property type="protein sequence ID" value="KAG2310666.1"/>
    <property type="molecule type" value="Genomic_DNA"/>
</dbReference>
<reference evidence="1 2" key="1">
    <citation type="submission" date="2020-02" db="EMBL/GenBank/DDBJ databases">
        <authorList>
            <person name="Ma Q."/>
            <person name="Huang Y."/>
            <person name="Song X."/>
            <person name="Pei D."/>
        </authorList>
    </citation>
    <scope>NUCLEOTIDE SEQUENCE [LARGE SCALE GENOMIC DNA]</scope>
    <source>
        <strain evidence="1">Sxm20200214</strain>
        <tissue evidence="1">Leaf</tissue>
    </source>
</reference>
<name>A0A8X7VG63_BRACI</name>
<accession>A0A8X7VG63</accession>
<evidence type="ECO:0000313" key="2">
    <source>
        <dbReference type="Proteomes" id="UP000886595"/>
    </source>
</evidence>